<keyword evidence="2" id="KW-1185">Reference proteome</keyword>
<dbReference type="AlphaFoldDB" id="A0A3Q7FRI0"/>
<evidence type="ECO:0000313" key="1">
    <source>
        <dbReference type="EnsemblPlants" id="Solyc03g114597.1.1"/>
    </source>
</evidence>
<evidence type="ECO:0000313" key="2">
    <source>
        <dbReference type="Proteomes" id="UP000004994"/>
    </source>
</evidence>
<protein>
    <submittedName>
        <fullName evidence="1">Uncharacterized protein</fullName>
    </submittedName>
</protein>
<sequence length="95" mass="10887">MTTIIVHRSSKTTYSLHLPKEKDSNNLEWANKPPKSISVEMSLAMFRQGQDSKLNNCTIKKHILENNTLPVNSKLEQSLPILNSENHQNPKFEDD</sequence>
<name>A0A3Q7FRI0_SOLLC</name>
<organism evidence="1">
    <name type="scientific">Solanum lycopersicum</name>
    <name type="common">Tomato</name>
    <name type="synonym">Lycopersicon esculentum</name>
    <dbReference type="NCBI Taxonomy" id="4081"/>
    <lineage>
        <taxon>Eukaryota</taxon>
        <taxon>Viridiplantae</taxon>
        <taxon>Streptophyta</taxon>
        <taxon>Embryophyta</taxon>
        <taxon>Tracheophyta</taxon>
        <taxon>Spermatophyta</taxon>
        <taxon>Magnoliopsida</taxon>
        <taxon>eudicotyledons</taxon>
        <taxon>Gunneridae</taxon>
        <taxon>Pentapetalae</taxon>
        <taxon>asterids</taxon>
        <taxon>lamiids</taxon>
        <taxon>Solanales</taxon>
        <taxon>Solanaceae</taxon>
        <taxon>Solanoideae</taxon>
        <taxon>Solaneae</taxon>
        <taxon>Solanum</taxon>
        <taxon>Solanum subgen. Lycopersicon</taxon>
    </lineage>
</organism>
<dbReference type="InParanoid" id="A0A3Q7FRI0"/>
<dbReference type="Gramene" id="Solyc03g114597.1.1">
    <property type="protein sequence ID" value="Solyc03g114597.1.1"/>
    <property type="gene ID" value="Solyc03g114597.1"/>
</dbReference>
<dbReference type="Proteomes" id="UP000004994">
    <property type="component" value="Chromosome 3"/>
</dbReference>
<reference evidence="1" key="2">
    <citation type="submission" date="2019-01" db="UniProtKB">
        <authorList>
            <consortium name="EnsemblPlants"/>
        </authorList>
    </citation>
    <scope>IDENTIFICATION</scope>
    <source>
        <strain evidence="1">cv. Heinz 1706</strain>
    </source>
</reference>
<dbReference type="EnsemblPlants" id="Solyc03g114597.1.1">
    <property type="protein sequence ID" value="Solyc03g114597.1.1"/>
    <property type="gene ID" value="Solyc03g114597.1"/>
</dbReference>
<reference evidence="1" key="1">
    <citation type="journal article" date="2012" name="Nature">
        <title>The tomato genome sequence provides insights into fleshy fruit evolution.</title>
        <authorList>
            <consortium name="Tomato Genome Consortium"/>
        </authorList>
    </citation>
    <scope>NUCLEOTIDE SEQUENCE [LARGE SCALE GENOMIC DNA]</scope>
    <source>
        <strain evidence="1">cv. Heinz 1706</strain>
    </source>
</reference>
<proteinExistence type="predicted"/>
<accession>A0A3Q7FRI0</accession>